<dbReference type="RefSeq" id="WP_336130522.1">
    <property type="nucleotide sequence ID" value="NZ_JBANDL010000002.1"/>
</dbReference>
<name>A0ABU8CWF9_9GAMM</name>
<proteinExistence type="predicted"/>
<dbReference type="Gene3D" id="3.90.1680.10">
    <property type="entry name" value="SOS response associated peptidase-like"/>
    <property type="match status" value="1"/>
</dbReference>
<evidence type="ECO:0000313" key="3">
    <source>
        <dbReference type="Proteomes" id="UP001387215"/>
    </source>
</evidence>
<protein>
    <submittedName>
        <fullName evidence="2">SOS response-associated peptidase family protein</fullName>
    </submittedName>
</protein>
<comment type="caution">
    <text evidence="2">The sequence shown here is derived from an EMBL/GenBank/DDBJ whole genome shotgun (WGS) entry which is preliminary data.</text>
</comment>
<evidence type="ECO:0000313" key="2">
    <source>
        <dbReference type="EMBL" id="MEI2453100.1"/>
    </source>
</evidence>
<feature type="coiled-coil region" evidence="1">
    <location>
        <begin position="74"/>
        <end position="105"/>
    </location>
</feature>
<accession>A0ABU8CWF9</accession>
<keyword evidence="3" id="KW-1185">Reference proteome</keyword>
<organism evidence="2 3">
    <name type="scientific">Lysobacter firmicutimachus</name>
    <dbReference type="NCBI Taxonomy" id="1792846"/>
    <lineage>
        <taxon>Bacteria</taxon>
        <taxon>Pseudomonadati</taxon>
        <taxon>Pseudomonadota</taxon>
        <taxon>Gammaproteobacteria</taxon>
        <taxon>Lysobacterales</taxon>
        <taxon>Lysobacteraceae</taxon>
        <taxon>Lysobacter</taxon>
    </lineage>
</organism>
<dbReference type="Pfam" id="PF02586">
    <property type="entry name" value="SRAP"/>
    <property type="match status" value="1"/>
</dbReference>
<sequence length="336" mass="38384">MCYSAKVRAEYREYVKEFGAILSLDQYVAEYWEQMGDDWVKKMPSAFRAWFRGPGTEDKAQVARAIEDWTARQIPEYEAELAKQLARLEENERKLAKKVTKTAQEEVRKATAKIESTAAMLKSLTKPSAAAETARIFPQSTAPVMVWENGRRVVKMMRFQCRKAGAPSSSDWVIDRVTKRKRMSGTYNARRDNLERYWRKEFGYSHGIVIADTFFEHVARHDMEGRELRPGEKPEDVILEFVPNTGKTMLIACLWSHWTGAGAGEPDEPDLQSFAFITDDPPPEVAAAGHDRCVIPIRPENVDAWLQPDPENLAALHAILDDRERPYYEHQFAAAA</sequence>
<evidence type="ECO:0000256" key="1">
    <source>
        <dbReference type="SAM" id="Coils"/>
    </source>
</evidence>
<keyword evidence="1" id="KW-0175">Coiled coil</keyword>
<dbReference type="EMBL" id="JBANDL010000002">
    <property type="protein sequence ID" value="MEI2453100.1"/>
    <property type="molecule type" value="Genomic_DNA"/>
</dbReference>
<dbReference type="InterPro" id="IPR036590">
    <property type="entry name" value="SRAP-like"/>
</dbReference>
<dbReference type="InterPro" id="IPR003738">
    <property type="entry name" value="SRAP"/>
</dbReference>
<reference evidence="2 3" key="1">
    <citation type="submission" date="2024-02" db="EMBL/GenBank/DDBJ databases">
        <title>Lysobacter Genome Sequencing and Mining.</title>
        <authorList>
            <person name="Bierman J."/>
            <person name="Walker M.C."/>
        </authorList>
    </citation>
    <scope>NUCLEOTIDE SEQUENCE [LARGE SCALE GENOMIC DNA]</scope>
    <source>
        <strain evidence="2 3">PB6250</strain>
    </source>
</reference>
<dbReference type="Proteomes" id="UP001387215">
    <property type="component" value="Unassembled WGS sequence"/>
</dbReference>
<gene>
    <name evidence="2" type="ORF">V2J18_00255</name>
</gene>
<dbReference type="SUPFAM" id="SSF143081">
    <property type="entry name" value="BB1717-like"/>
    <property type="match status" value="1"/>
</dbReference>